<dbReference type="Gene3D" id="2.50.20.10">
    <property type="entry name" value="Lipoprotein localisation LolA/LolB/LppX"/>
    <property type="match status" value="1"/>
</dbReference>
<organism evidence="3 4">
    <name type="scientific">Streptodolium elevatio</name>
    <dbReference type="NCBI Taxonomy" id="3157996"/>
    <lineage>
        <taxon>Bacteria</taxon>
        <taxon>Bacillati</taxon>
        <taxon>Actinomycetota</taxon>
        <taxon>Actinomycetes</taxon>
        <taxon>Kitasatosporales</taxon>
        <taxon>Streptomycetaceae</taxon>
        <taxon>Streptodolium</taxon>
    </lineage>
</organism>
<keyword evidence="4" id="KW-1185">Reference proteome</keyword>
<feature type="region of interest" description="Disordered" evidence="1">
    <location>
        <begin position="129"/>
        <end position="153"/>
    </location>
</feature>
<dbReference type="SUPFAM" id="SSF89392">
    <property type="entry name" value="Prokaryotic lipoproteins and lipoprotein localization factors"/>
    <property type="match status" value="1"/>
</dbReference>
<dbReference type="PANTHER" id="PTHR37507:SF2">
    <property type="entry name" value="SPORULATION PROTEIN YDCC"/>
    <property type="match status" value="1"/>
</dbReference>
<sequence length="417" mass="42475">MPAALRTAGKVALPLGIAALAAGAIAYGPSAFADDSDPSLPNLTAEEVVAKIAGAKPEALSGSVRITTDLGIPALPGGSRSADPSALLSGTHTLRVAVDGPDRQRIGIQAELAEYNVVHNGRDLWTYDSRGNKATHTTLPERAPGEDKKDAAPPTGLAMTPQEAAKQLLAAVGPGTSVTVTGTDKVADRDAYQLRIAPSQPGSLIGGATVSVDAETGVPLRVVVDTAKGGKPVIDVGFTDVSFAKPSADTFDFKPPSGAKVEETNKKGAPDGQGDAKNSAGAFGLDLGKLTGGFTGTDPKVHGEGWSTVIEMRLPEGLTLPKSDRSKDGSTENGQSDQSGQNSKDGKDGKEGKDKNGDKGRDLAAQLLDKLGTKVDGGTLFGTRVVNALVTDDGRVFVGAVDGPTLQKAAAESTAAR</sequence>
<feature type="compositionally biased region" description="Basic and acidic residues" evidence="1">
    <location>
        <begin position="260"/>
        <end position="269"/>
    </location>
</feature>
<dbReference type="Proteomes" id="UP001551482">
    <property type="component" value="Unassembled WGS sequence"/>
</dbReference>
<dbReference type="EMBL" id="JBEZFP010000024">
    <property type="protein sequence ID" value="MEU8134302.1"/>
    <property type="molecule type" value="Genomic_DNA"/>
</dbReference>
<feature type="region of interest" description="Disordered" evidence="1">
    <location>
        <begin position="248"/>
        <end position="280"/>
    </location>
</feature>
<evidence type="ECO:0000313" key="3">
    <source>
        <dbReference type="EMBL" id="MEU8134302.1"/>
    </source>
</evidence>
<dbReference type="InterPro" id="IPR052944">
    <property type="entry name" value="Sporulation_related"/>
</dbReference>
<gene>
    <name evidence="3" type="ORF">AB0C36_12410</name>
</gene>
<protein>
    <submittedName>
        <fullName evidence="3">DUF2092 domain-containing protein</fullName>
    </submittedName>
</protein>
<evidence type="ECO:0000313" key="4">
    <source>
        <dbReference type="Proteomes" id="UP001551482"/>
    </source>
</evidence>
<dbReference type="RefSeq" id="WP_358352844.1">
    <property type="nucleotide sequence ID" value="NZ_JBEZFP010000024.1"/>
</dbReference>
<name>A0ABV3DGF4_9ACTN</name>
<dbReference type="PANTHER" id="PTHR37507">
    <property type="entry name" value="SPORULATION PROTEIN YDCC"/>
    <property type="match status" value="1"/>
</dbReference>
<dbReference type="InterPro" id="IPR029046">
    <property type="entry name" value="LolA/LolB/LppX"/>
</dbReference>
<keyword evidence="2" id="KW-0732">Signal</keyword>
<feature type="chain" id="PRO_5046200248" evidence="2">
    <location>
        <begin position="34"/>
        <end position="417"/>
    </location>
</feature>
<feature type="compositionally biased region" description="Basic and acidic residues" evidence="1">
    <location>
        <begin position="344"/>
        <end position="361"/>
    </location>
</feature>
<evidence type="ECO:0000256" key="2">
    <source>
        <dbReference type="SAM" id="SignalP"/>
    </source>
</evidence>
<feature type="signal peptide" evidence="2">
    <location>
        <begin position="1"/>
        <end position="33"/>
    </location>
</feature>
<proteinExistence type="predicted"/>
<evidence type="ECO:0000256" key="1">
    <source>
        <dbReference type="SAM" id="MobiDB-lite"/>
    </source>
</evidence>
<feature type="compositionally biased region" description="Polar residues" evidence="1">
    <location>
        <begin position="331"/>
        <end position="343"/>
    </location>
</feature>
<reference evidence="3 4" key="1">
    <citation type="submission" date="2024-06" db="EMBL/GenBank/DDBJ databases">
        <title>The Natural Products Discovery Center: Release of the First 8490 Sequenced Strains for Exploring Actinobacteria Biosynthetic Diversity.</title>
        <authorList>
            <person name="Kalkreuter E."/>
            <person name="Kautsar S.A."/>
            <person name="Yang D."/>
            <person name="Bader C.D."/>
            <person name="Teijaro C.N."/>
            <person name="Fluegel L."/>
            <person name="Davis C.M."/>
            <person name="Simpson J.R."/>
            <person name="Lauterbach L."/>
            <person name="Steele A.D."/>
            <person name="Gui C."/>
            <person name="Meng S."/>
            <person name="Li G."/>
            <person name="Viehrig K."/>
            <person name="Ye F."/>
            <person name="Su P."/>
            <person name="Kiefer A.F."/>
            <person name="Nichols A."/>
            <person name="Cepeda A.J."/>
            <person name="Yan W."/>
            <person name="Fan B."/>
            <person name="Jiang Y."/>
            <person name="Adhikari A."/>
            <person name="Zheng C.-J."/>
            <person name="Schuster L."/>
            <person name="Cowan T.M."/>
            <person name="Smanski M.J."/>
            <person name="Chevrette M.G."/>
            <person name="De Carvalho L.P.S."/>
            <person name="Shen B."/>
        </authorList>
    </citation>
    <scope>NUCLEOTIDE SEQUENCE [LARGE SCALE GENOMIC DNA]</scope>
    <source>
        <strain evidence="3 4">NPDC048946</strain>
    </source>
</reference>
<feature type="region of interest" description="Disordered" evidence="1">
    <location>
        <begin position="317"/>
        <end position="361"/>
    </location>
</feature>
<accession>A0ABV3DGF4</accession>
<comment type="caution">
    <text evidence="3">The sequence shown here is derived from an EMBL/GenBank/DDBJ whole genome shotgun (WGS) entry which is preliminary data.</text>
</comment>